<dbReference type="PANTHER" id="PTHR43740:SF2">
    <property type="entry name" value="LEUCINE--TRNA LIGASE, MITOCHONDRIAL"/>
    <property type="match status" value="1"/>
</dbReference>
<dbReference type="PRINTS" id="PR00985">
    <property type="entry name" value="TRNASYNTHLEU"/>
</dbReference>
<gene>
    <name evidence="8" type="ORF">KUTeg_019354</name>
</gene>
<evidence type="ECO:0000256" key="3">
    <source>
        <dbReference type="ARBA" id="ARBA00022598"/>
    </source>
</evidence>
<evidence type="ECO:0000313" key="8">
    <source>
        <dbReference type="EMBL" id="KAJ8302958.1"/>
    </source>
</evidence>
<dbReference type="PANTHER" id="PTHR43740">
    <property type="entry name" value="LEUCYL-TRNA SYNTHETASE"/>
    <property type="match status" value="1"/>
</dbReference>
<evidence type="ECO:0000256" key="2">
    <source>
        <dbReference type="ARBA" id="ARBA00013164"/>
    </source>
</evidence>
<evidence type="ECO:0000313" key="9">
    <source>
        <dbReference type="Proteomes" id="UP001217089"/>
    </source>
</evidence>
<keyword evidence="3" id="KW-0436">Ligase</keyword>
<keyword evidence="7" id="KW-0030">Aminoacyl-tRNA synthetase</keyword>
<dbReference type="EC" id="6.1.1.4" evidence="2"/>
<keyword evidence="6" id="KW-0648">Protein biosynthesis</keyword>
<evidence type="ECO:0000256" key="6">
    <source>
        <dbReference type="ARBA" id="ARBA00022917"/>
    </source>
</evidence>
<evidence type="ECO:0000256" key="1">
    <source>
        <dbReference type="ARBA" id="ARBA00005594"/>
    </source>
</evidence>
<keyword evidence="5" id="KW-0067">ATP-binding</keyword>
<comment type="similarity">
    <text evidence="1">Belongs to the class-I aminoacyl-tRNA synthetase family.</text>
</comment>
<dbReference type="InterPro" id="IPR014729">
    <property type="entry name" value="Rossmann-like_a/b/a_fold"/>
</dbReference>
<reference evidence="8 9" key="1">
    <citation type="submission" date="2022-12" db="EMBL/GenBank/DDBJ databases">
        <title>Chromosome-level genome of Tegillarca granosa.</title>
        <authorList>
            <person name="Kim J."/>
        </authorList>
    </citation>
    <scope>NUCLEOTIDE SEQUENCE [LARGE SCALE GENOMIC DNA]</scope>
    <source>
        <strain evidence="8">Teg-2019</strain>
        <tissue evidence="8">Adductor muscle</tissue>
    </source>
</reference>
<organism evidence="8 9">
    <name type="scientific">Tegillarca granosa</name>
    <name type="common">Malaysian cockle</name>
    <name type="synonym">Anadara granosa</name>
    <dbReference type="NCBI Taxonomy" id="220873"/>
    <lineage>
        <taxon>Eukaryota</taxon>
        <taxon>Metazoa</taxon>
        <taxon>Spiralia</taxon>
        <taxon>Lophotrochozoa</taxon>
        <taxon>Mollusca</taxon>
        <taxon>Bivalvia</taxon>
        <taxon>Autobranchia</taxon>
        <taxon>Pteriomorphia</taxon>
        <taxon>Arcoida</taxon>
        <taxon>Arcoidea</taxon>
        <taxon>Arcidae</taxon>
        <taxon>Tegillarca</taxon>
    </lineage>
</organism>
<proteinExistence type="inferred from homology"/>
<protein>
    <recommendedName>
        <fullName evidence="2">leucine--tRNA ligase</fullName>
        <ecNumber evidence="2">6.1.1.4</ecNumber>
    </recommendedName>
</protein>
<dbReference type="Gene3D" id="3.40.50.620">
    <property type="entry name" value="HUPs"/>
    <property type="match status" value="1"/>
</dbReference>
<keyword evidence="4" id="KW-0547">Nucleotide-binding</keyword>
<evidence type="ECO:0000256" key="5">
    <source>
        <dbReference type="ARBA" id="ARBA00022840"/>
    </source>
</evidence>
<comment type="caution">
    <text evidence="8">The sequence shown here is derived from an EMBL/GenBank/DDBJ whole genome shotgun (WGS) entry which is preliminary data.</text>
</comment>
<dbReference type="Proteomes" id="UP001217089">
    <property type="component" value="Unassembled WGS sequence"/>
</dbReference>
<evidence type="ECO:0000256" key="7">
    <source>
        <dbReference type="ARBA" id="ARBA00023146"/>
    </source>
</evidence>
<dbReference type="SUPFAM" id="SSF52374">
    <property type="entry name" value="Nucleotidylyl transferase"/>
    <property type="match status" value="1"/>
</dbReference>
<name>A0ABQ9ECA0_TEGGR</name>
<accession>A0ABQ9ECA0</accession>
<sequence>MYEAGLVFQKEGLVNWDPLDQTVLADEQIDENGCSWRSGAKVEKKFLRQWYIRTTALSKELYDGLDTVDPGFWNEVIKQQKNWIDYNFLKWAVNCITYYLKMTVFIE</sequence>
<dbReference type="EMBL" id="JARBDR010000917">
    <property type="protein sequence ID" value="KAJ8302958.1"/>
    <property type="molecule type" value="Genomic_DNA"/>
</dbReference>
<dbReference type="InterPro" id="IPR002302">
    <property type="entry name" value="Leu-tRNA-ligase"/>
</dbReference>
<evidence type="ECO:0000256" key="4">
    <source>
        <dbReference type="ARBA" id="ARBA00022741"/>
    </source>
</evidence>
<keyword evidence="9" id="KW-1185">Reference proteome</keyword>